<comment type="function">
    <text evidence="1">Accessory subunit of the mitochondrial membrane respiratory chain NADH dehydrogenase (Complex I), that is believed not to be involved in catalysis. Complex I functions in the transfer of electrons from NADH to the respiratory chain. The immediate electron acceptor for the enzyme is believed to be ubiquinone.</text>
</comment>
<dbReference type="AlphaFoldDB" id="A0A3B5B6E6"/>
<dbReference type="GO" id="GO:0005743">
    <property type="term" value="C:mitochondrial inner membrane"/>
    <property type="evidence" value="ECO:0007669"/>
    <property type="project" value="UniProtKB-SubCell"/>
</dbReference>
<evidence type="ECO:0000256" key="10">
    <source>
        <dbReference type="ARBA" id="ARBA00022982"/>
    </source>
</evidence>
<comment type="subcellular location">
    <subcellularLocation>
        <location evidence="2">Mitochondrion inner membrane</location>
        <topology evidence="2">Single-pass membrane protein</topology>
        <orientation evidence="2">Matrix side</orientation>
    </subcellularLocation>
</comment>
<comment type="subunit">
    <text evidence="4">Complex I is composed of 45 different subunits.</text>
</comment>
<evidence type="ECO:0000256" key="7">
    <source>
        <dbReference type="ARBA" id="ARBA00022660"/>
    </source>
</evidence>
<protein>
    <recommendedName>
        <fullName evidence="5">NADH dehydrogenase [ubiquinone] 1 beta subcomplex subunit 4</fullName>
    </recommendedName>
    <alternativeName>
        <fullName evidence="14">Complex I-B15</fullName>
    </alternativeName>
    <alternativeName>
        <fullName evidence="15">NADH-ubiquinone oxidoreductase B15 subunit</fullName>
    </alternativeName>
</protein>
<reference evidence="17" key="1">
    <citation type="submission" date="2023-09" db="UniProtKB">
        <authorList>
            <consortium name="Ensembl"/>
        </authorList>
    </citation>
    <scope>IDENTIFICATION</scope>
</reference>
<evidence type="ECO:0000256" key="11">
    <source>
        <dbReference type="ARBA" id="ARBA00022989"/>
    </source>
</evidence>
<evidence type="ECO:0000256" key="5">
    <source>
        <dbReference type="ARBA" id="ARBA00018681"/>
    </source>
</evidence>
<evidence type="ECO:0000313" key="17">
    <source>
        <dbReference type="Ensembl" id="ENSSPAP00000021287.1"/>
    </source>
</evidence>
<dbReference type="PANTHER" id="PTHR15469:SF0">
    <property type="entry name" value="NADH DEHYDROGENASE [UBIQUINONE] 1 BETA SUBCOMPLEX SUBUNIT 4"/>
    <property type="match status" value="1"/>
</dbReference>
<keyword evidence="12" id="KW-0496">Mitochondrion</keyword>
<dbReference type="GeneTree" id="ENSGT00390000007133"/>
<keyword evidence="10" id="KW-0249">Electron transport</keyword>
<keyword evidence="9" id="KW-0999">Mitochondrion inner membrane</keyword>
<organism evidence="17">
    <name type="scientific">Stegastes partitus</name>
    <name type="common">bicolor damselfish</name>
    <dbReference type="NCBI Taxonomy" id="144197"/>
    <lineage>
        <taxon>Eukaryota</taxon>
        <taxon>Metazoa</taxon>
        <taxon>Chordata</taxon>
        <taxon>Craniata</taxon>
        <taxon>Vertebrata</taxon>
        <taxon>Euteleostomi</taxon>
        <taxon>Actinopterygii</taxon>
        <taxon>Neopterygii</taxon>
        <taxon>Teleostei</taxon>
        <taxon>Neoteleostei</taxon>
        <taxon>Acanthomorphata</taxon>
        <taxon>Ovalentaria</taxon>
        <taxon>Pomacentridae</taxon>
        <taxon>Stegastes</taxon>
    </lineage>
</organism>
<evidence type="ECO:0000256" key="14">
    <source>
        <dbReference type="ARBA" id="ARBA00030212"/>
    </source>
</evidence>
<keyword evidence="8 16" id="KW-0812">Transmembrane</keyword>
<sequence>MLLWQRCGHSTRDFTSSRLSCSIRHQTIMANYREAPLASRPETLSPDYYDVSPEKRRLQEARAAIRANLKRQYQLKISNPFTPTEQIEDPAITRWVYARANIYPHFRPTYKTSLLGGLFLIAPVIILYWTFKSDRDKKEAQIKAGTLNRNFSLSS</sequence>
<dbReference type="PANTHER" id="PTHR15469">
    <property type="entry name" value="NADH-UBIQUINONE OXIDOREDUCTASE B15 SUBUNIT"/>
    <property type="match status" value="1"/>
</dbReference>
<evidence type="ECO:0000256" key="4">
    <source>
        <dbReference type="ARBA" id="ARBA00011533"/>
    </source>
</evidence>
<feature type="transmembrane region" description="Helical" evidence="16">
    <location>
        <begin position="113"/>
        <end position="131"/>
    </location>
</feature>
<dbReference type="Pfam" id="PF07225">
    <property type="entry name" value="NDUF_B4"/>
    <property type="match status" value="1"/>
</dbReference>
<evidence type="ECO:0000256" key="2">
    <source>
        <dbReference type="ARBA" id="ARBA00004298"/>
    </source>
</evidence>
<evidence type="ECO:0000256" key="6">
    <source>
        <dbReference type="ARBA" id="ARBA00022448"/>
    </source>
</evidence>
<evidence type="ECO:0000256" key="1">
    <source>
        <dbReference type="ARBA" id="ARBA00003195"/>
    </source>
</evidence>
<dbReference type="InterPro" id="IPR009866">
    <property type="entry name" value="NADH_UbQ_OxRdtase_NDUFB4_su"/>
</dbReference>
<evidence type="ECO:0000256" key="13">
    <source>
        <dbReference type="ARBA" id="ARBA00023136"/>
    </source>
</evidence>
<evidence type="ECO:0000256" key="15">
    <source>
        <dbReference type="ARBA" id="ARBA00030987"/>
    </source>
</evidence>
<name>A0A3B5B6E6_9TELE</name>
<keyword evidence="11 16" id="KW-1133">Transmembrane helix</keyword>
<keyword evidence="7" id="KW-0679">Respiratory chain</keyword>
<evidence type="ECO:0000256" key="3">
    <source>
        <dbReference type="ARBA" id="ARBA00007260"/>
    </source>
</evidence>
<comment type="similarity">
    <text evidence="3">Belongs to the complex I NDUFB4 subunit family.</text>
</comment>
<keyword evidence="6" id="KW-0813">Transport</keyword>
<proteinExistence type="inferred from homology"/>
<evidence type="ECO:0000256" key="12">
    <source>
        <dbReference type="ARBA" id="ARBA00023128"/>
    </source>
</evidence>
<evidence type="ECO:0000256" key="8">
    <source>
        <dbReference type="ARBA" id="ARBA00022692"/>
    </source>
</evidence>
<evidence type="ECO:0000256" key="16">
    <source>
        <dbReference type="SAM" id="Phobius"/>
    </source>
</evidence>
<dbReference type="Ensembl" id="ENSSPAT00000021612.1">
    <property type="protein sequence ID" value="ENSSPAP00000021287.1"/>
    <property type="gene ID" value="ENSSPAG00000016053.1"/>
</dbReference>
<dbReference type="STRING" id="144197.ENSSPAP00000021287"/>
<keyword evidence="13 16" id="KW-0472">Membrane</keyword>
<evidence type="ECO:0000256" key="9">
    <source>
        <dbReference type="ARBA" id="ARBA00022792"/>
    </source>
</evidence>
<accession>A0A3B5B6E6</accession>